<dbReference type="Gene3D" id="3.40.50.720">
    <property type="entry name" value="NAD(P)-binding Rossmann-like Domain"/>
    <property type="match status" value="2"/>
</dbReference>
<dbReference type="Proteomes" id="UP000061660">
    <property type="component" value="Chromosome"/>
</dbReference>
<dbReference type="PATRIC" id="fig|162209.4.peg.3595"/>
<dbReference type="GO" id="GO:0016616">
    <property type="term" value="F:oxidoreductase activity, acting on the CH-OH group of donors, NAD or NADP as acceptor"/>
    <property type="evidence" value="ECO:0007669"/>
    <property type="project" value="InterPro"/>
</dbReference>
<dbReference type="KEGG" id="pnp:IJ22_33610"/>
<accession>A0A0U2WEF6</accession>
<dbReference type="FunFam" id="3.40.50.720:FF:000203">
    <property type="entry name" value="D-3-phosphoglycerate dehydrogenase (SerA)"/>
    <property type="match status" value="1"/>
</dbReference>
<proteinExistence type="inferred from homology"/>
<dbReference type="AlphaFoldDB" id="A0A0U2WEF6"/>
<dbReference type="InterPro" id="IPR036291">
    <property type="entry name" value="NAD(P)-bd_dom_sf"/>
</dbReference>
<dbReference type="GO" id="GO:0051287">
    <property type="term" value="F:NAD binding"/>
    <property type="evidence" value="ECO:0007669"/>
    <property type="project" value="InterPro"/>
</dbReference>
<dbReference type="PROSITE" id="PS00065">
    <property type="entry name" value="D_2_HYDROXYACID_DH_1"/>
    <property type="match status" value="1"/>
</dbReference>
<name>A0A0U2WEF6_9BACL</name>
<reference evidence="6 7" key="2">
    <citation type="journal article" date="2016" name="Genome Announc.">
        <title>Complete Genome Sequences of Two Interactive Moderate Thermophiles, Paenibacillus napthalenovorans 32O-Y and Paenibacillus sp. 32O-W.</title>
        <authorList>
            <person name="Butler R.R.III."/>
            <person name="Wang J."/>
            <person name="Stark B.C."/>
            <person name="Pombert J.F."/>
        </authorList>
    </citation>
    <scope>NUCLEOTIDE SEQUENCE [LARGE SCALE GENOMIC DNA]</scope>
    <source>
        <strain evidence="6 7">32O-Y</strain>
    </source>
</reference>
<evidence type="ECO:0000313" key="7">
    <source>
        <dbReference type="Proteomes" id="UP000061660"/>
    </source>
</evidence>
<sequence length="316" mass="34691">MKVVSTSPSFAKYSNEPVKYLEKHGMQLVQLPADIQEESFIAEIQDADAAIVAFNAITPNVLARTPNLKIICKHGVGVDNIDLEAARKSQVWVTNVPNTNKHAVADFTFALMLSLARQIPAAVELTKKGEWPRIFGSDVYGKTVGIIGLGNIGKEVARRSRGFDMNILAFDPYPDHSFAEKHEVTFVSLEELLSKSDFVTLHIALTEQTENLIGRKEMDMMKKSAYLINASRGGIVSEDALYEVLRDGSIAGAALDVFEQEPVREHPLFGLPNCIATSHIAGYTSGAVNEIGMICVRNIVDVLVNKKRPEHVVNGM</sequence>
<dbReference type="SUPFAM" id="SSF51735">
    <property type="entry name" value="NAD(P)-binding Rossmann-fold domains"/>
    <property type="match status" value="1"/>
</dbReference>
<keyword evidence="7" id="KW-1185">Reference proteome</keyword>
<keyword evidence="2" id="KW-0028">Amino-acid biosynthesis</keyword>
<dbReference type="GO" id="GO:0008652">
    <property type="term" value="P:amino acid biosynthetic process"/>
    <property type="evidence" value="ECO:0007669"/>
    <property type="project" value="UniProtKB-KW"/>
</dbReference>
<evidence type="ECO:0000256" key="1">
    <source>
        <dbReference type="ARBA" id="ARBA00005854"/>
    </source>
</evidence>
<dbReference type="Pfam" id="PF00389">
    <property type="entry name" value="2-Hacid_dh"/>
    <property type="match status" value="1"/>
</dbReference>
<dbReference type="STRING" id="162209.IJ22_33610"/>
<dbReference type="Pfam" id="PF02826">
    <property type="entry name" value="2-Hacid_dh_C"/>
    <property type="match status" value="1"/>
</dbReference>
<dbReference type="InterPro" id="IPR050857">
    <property type="entry name" value="D-2-hydroxyacid_DH"/>
</dbReference>
<dbReference type="InterPro" id="IPR029752">
    <property type="entry name" value="D-isomer_DH_CS1"/>
</dbReference>
<dbReference type="SUPFAM" id="SSF52283">
    <property type="entry name" value="Formate/glycerate dehydrogenase catalytic domain-like"/>
    <property type="match status" value="1"/>
</dbReference>
<dbReference type="InterPro" id="IPR006140">
    <property type="entry name" value="D-isomer_DH_NAD-bd"/>
</dbReference>
<keyword evidence="4" id="KW-0520">NAD</keyword>
<evidence type="ECO:0000256" key="2">
    <source>
        <dbReference type="ARBA" id="ARBA00022605"/>
    </source>
</evidence>
<evidence type="ECO:0000256" key="5">
    <source>
        <dbReference type="RuleBase" id="RU003719"/>
    </source>
</evidence>
<dbReference type="InterPro" id="IPR006139">
    <property type="entry name" value="D-isomer_2_OHA_DH_cat_dom"/>
</dbReference>
<evidence type="ECO:0000256" key="3">
    <source>
        <dbReference type="ARBA" id="ARBA00023002"/>
    </source>
</evidence>
<dbReference type="OrthoDB" id="9805416at2"/>
<dbReference type="CDD" id="cd12172">
    <property type="entry name" value="PGDH_like_2"/>
    <property type="match status" value="1"/>
</dbReference>
<dbReference type="EMBL" id="CP013652">
    <property type="protein sequence ID" value="ALS23722.1"/>
    <property type="molecule type" value="Genomic_DNA"/>
</dbReference>
<evidence type="ECO:0000256" key="4">
    <source>
        <dbReference type="ARBA" id="ARBA00023027"/>
    </source>
</evidence>
<keyword evidence="3 5" id="KW-0560">Oxidoreductase</keyword>
<dbReference type="PANTHER" id="PTHR42789">
    <property type="entry name" value="D-ISOMER SPECIFIC 2-HYDROXYACID DEHYDROGENASE FAMILY PROTEIN (AFU_ORTHOLOGUE AFUA_6G10090)"/>
    <property type="match status" value="1"/>
</dbReference>
<gene>
    <name evidence="6" type="ORF">IJ22_33610</name>
</gene>
<reference evidence="7" key="1">
    <citation type="submission" date="2015-12" db="EMBL/GenBank/DDBJ databases">
        <title>Complete genome sequences of two moderately thermophilic Paenibacillus species.</title>
        <authorList>
            <person name="Butler R.III."/>
            <person name="Wang J."/>
            <person name="Stark B.C."/>
            <person name="Pombert J.-F."/>
        </authorList>
    </citation>
    <scope>NUCLEOTIDE SEQUENCE [LARGE SCALE GENOMIC DNA]</scope>
    <source>
        <strain evidence="7">32O-Y</strain>
    </source>
</reference>
<dbReference type="PANTHER" id="PTHR42789:SF1">
    <property type="entry name" value="D-ISOMER SPECIFIC 2-HYDROXYACID DEHYDROGENASE FAMILY PROTEIN (AFU_ORTHOLOGUE AFUA_6G10090)"/>
    <property type="match status" value="1"/>
</dbReference>
<dbReference type="RefSeq" id="WP_062409585.1">
    <property type="nucleotide sequence ID" value="NZ_BJCS01000010.1"/>
</dbReference>
<organism evidence="6 7">
    <name type="scientific">Paenibacillus naphthalenovorans</name>
    <dbReference type="NCBI Taxonomy" id="162209"/>
    <lineage>
        <taxon>Bacteria</taxon>
        <taxon>Bacillati</taxon>
        <taxon>Bacillota</taxon>
        <taxon>Bacilli</taxon>
        <taxon>Bacillales</taxon>
        <taxon>Paenibacillaceae</taxon>
        <taxon>Paenibacillus</taxon>
    </lineage>
</organism>
<comment type="similarity">
    <text evidence="1 5">Belongs to the D-isomer specific 2-hydroxyacid dehydrogenase family.</text>
</comment>
<evidence type="ECO:0000313" key="6">
    <source>
        <dbReference type="EMBL" id="ALS23722.1"/>
    </source>
</evidence>
<protein>
    <submittedName>
        <fullName evidence="6">Glyoxylate reductase</fullName>
    </submittedName>
</protein>